<sequence length="113" mass="12407">MTIHLIEYTAHTTSGTEHGIARVHSHRSRPTWQECHEQIPGYRTGSRLGSEPQYTLTYATPEGAVARTLSGTRAIETMGAAVTRAATRGEAWDILVTDQDGHDITFNFACFCG</sequence>
<reference evidence="1 2" key="1">
    <citation type="submission" date="2017-08" db="EMBL/GenBank/DDBJ databases">
        <title>Genome sequence of Streptomyces albireticuli NRRL B-1670.</title>
        <authorList>
            <person name="Graham D.E."/>
            <person name="Mahan K.M."/>
            <person name="Klingeman D.M."/>
            <person name="Hettich R.L."/>
            <person name="Parry R.J."/>
            <person name="Spain J.C."/>
        </authorList>
    </citation>
    <scope>NUCLEOTIDE SEQUENCE [LARGE SCALE GENOMIC DNA]</scope>
    <source>
        <strain evidence="1 2">NRRL B-1670</strain>
    </source>
</reference>
<comment type="caution">
    <text evidence="1">The sequence shown here is derived from an EMBL/GenBank/DDBJ whole genome shotgun (WGS) entry which is preliminary data.</text>
</comment>
<dbReference type="Proteomes" id="UP000218944">
    <property type="component" value="Unassembled WGS sequence"/>
</dbReference>
<proteinExistence type="predicted"/>
<keyword evidence="2" id="KW-1185">Reference proteome</keyword>
<evidence type="ECO:0000313" key="1">
    <source>
        <dbReference type="EMBL" id="PAU46159.1"/>
    </source>
</evidence>
<dbReference type="EMBL" id="NSJV01000486">
    <property type="protein sequence ID" value="PAU46159.1"/>
    <property type="molecule type" value="Genomic_DNA"/>
</dbReference>
<gene>
    <name evidence="1" type="ORF">CK936_25520</name>
</gene>
<accession>A0A2A2D432</accession>
<name>A0A2A2D432_9ACTN</name>
<organism evidence="1 2">
    <name type="scientific">Streptomyces albireticuli</name>
    <dbReference type="NCBI Taxonomy" id="1940"/>
    <lineage>
        <taxon>Bacteria</taxon>
        <taxon>Bacillati</taxon>
        <taxon>Actinomycetota</taxon>
        <taxon>Actinomycetes</taxon>
        <taxon>Kitasatosporales</taxon>
        <taxon>Streptomycetaceae</taxon>
        <taxon>Streptomyces</taxon>
    </lineage>
</organism>
<dbReference type="AlphaFoldDB" id="A0A2A2D432"/>
<protein>
    <submittedName>
        <fullName evidence="1">Uncharacterized protein</fullName>
    </submittedName>
</protein>
<evidence type="ECO:0000313" key="2">
    <source>
        <dbReference type="Proteomes" id="UP000218944"/>
    </source>
</evidence>
<dbReference type="RefSeq" id="WP_095583321.1">
    <property type="nucleotide sequence ID" value="NZ_JAJQQS010000026.1"/>
</dbReference>